<dbReference type="PANTHER" id="PTHR31503">
    <property type="entry name" value="VACUOLAR CALCIUM ION TRANSPORTER"/>
    <property type="match status" value="1"/>
</dbReference>
<dbReference type="AlphaFoldDB" id="A0AB34L271"/>
<feature type="domain" description="Sodium/calcium exchanger membrane region" evidence="11">
    <location>
        <begin position="121"/>
        <end position="285"/>
    </location>
</feature>
<evidence type="ECO:0000256" key="7">
    <source>
        <dbReference type="ARBA" id="ARBA00022989"/>
    </source>
</evidence>
<gene>
    <name evidence="12" type="ORF">WHR41_00476</name>
</gene>
<feature type="transmembrane region" description="Helical" evidence="10">
    <location>
        <begin position="98"/>
        <end position="117"/>
    </location>
</feature>
<feature type="transmembrane region" description="Helical" evidence="10">
    <location>
        <begin position="420"/>
        <end position="438"/>
    </location>
</feature>
<evidence type="ECO:0000259" key="11">
    <source>
        <dbReference type="Pfam" id="PF01699"/>
    </source>
</evidence>
<dbReference type="RefSeq" id="XP_069234195.1">
    <property type="nucleotide sequence ID" value="XM_069369082.1"/>
</dbReference>
<evidence type="ECO:0000256" key="4">
    <source>
        <dbReference type="ARBA" id="ARBA00022568"/>
    </source>
</evidence>
<dbReference type="GO" id="GO:0012505">
    <property type="term" value="C:endomembrane system"/>
    <property type="evidence" value="ECO:0007669"/>
    <property type="project" value="UniProtKB-SubCell"/>
</dbReference>
<keyword evidence="8 10" id="KW-0406">Ion transport</keyword>
<comment type="similarity">
    <text evidence="2 10">Belongs to the Ca(2+):cation antiporter (CaCA) (TC 2.A.19) family.</text>
</comment>
<keyword evidence="10" id="KW-0050">Antiport</keyword>
<proteinExistence type="inferred from homology"/>
<feature type="transmembrane region" description="Helical" evidence="10">
    <location>
        <begin position="383"/>
        <end position="408"/>
    </location>
</feature>
<keyword evidence="7 10" id="KW-1133">Transmembrane helix</keyword>
<evidence type="ECO:0000256" key="6">
    <source>
        <dbReference type="ARBA" id="ARBA00022837"/>
    </source>
</evidence>
<dbReference type="PANTHER" id="PTHR31503:SF14">
    <property type="entry name" value="VACUOLAR CALCIUM ION TRANSPORTER"/>
    <property type="match status" value="1"/>
</dbReference>
<evidence type="ECO:0000256" key="8">
    <source>
        <dbReference type="ARBA" id="ARBA00023065"/>
    </source>
</evidence>
<keyword evidence="6 10" id="KW-0106">Calcium</keyword>
<feature type="transmembrane region" description="Helical" evidence="10">
    <location>
        <begin position="314"/>
        <end position="338"/>
    </location>
</feature>
<evidence type="ECO:0000256" key="9">
    <source>
        <dbReference type="ARBA" id="ARBA00023136"/>
    </source>
</evidence>
<feature type="transmembrane region" description="Helical" evidence="10">
    <location>
        <begin position="225"/>
        <end position="244"/>
    </location>
</feature>
<dbReference type="GO" id="GO:0006874">
    <property type="term" value="P:intracellular calcium ion homeostasis"/>
    <property type="evidence" value="ECO:0007669"/>
    <property type="project" value="TreeGrafter"/>
</dbReference>
<feature type="transmembrane region" description="Helical" evidence="10">
    <location>
        <begin position="444"/>
        <end position="465"/>
    </location>
</feature>
<dbReference type="InterPro" id="IPR004798">
    <property type="entry name" value="CAX-like"/>
</dbReference>
<dbReference type="GO" id="GO:0015369">
    <property type="term" value="F:calcium:proton antiporter activity"/>
    <property type="evidence" value="ECO:0007669"/>
    <property type="project" value="UniProtKB-UniRule"/>
</dbReference>
<dbReference type="GO" id="GO:0000329">
    <property type="term" value="C:fungal-type vacuole membrane"/>
    <property type="evidence" value="ECO:0007669"/>
    <property type="project" value="TreeGrafter"/>
</dbReference>
<evidence type="ECO:0000256" key="5">
    <source>
        <dbReference type="ARBA" id="ARBA00022692"/>
    </source>
</evidence>
<feature type="transmembrane region" description="Helical" evidence="10">
    <location>
        <begin position="154"/>
        <end position="176"/>
    </location>
</feature>
<evidence type="ECO:0000256" key="3">
    <source>
        <dbReference type="ARBA" id="ARBA00022448"/>
    </source>
</evidence>
<keyword evidence="3 10" id="KW-0813">Transport</keyword>
<keyword evidence="4 10" id="KW-0109">Calcium transport</keyword>
<feature type="domain" description="Sodium/calcium exchanger membrane region" evidence="11">
    <location>
        <begin position="319"/>
        <end position="461"/>
    </location>
</feature>
<feature type="transmembrane region" description="Helical" evidence="10">
    <location>
        <begin position="264"/>
        <end position="283"/>
    </location>
</feature>
<evidence type="ECO:0000256" key="1">
    <source>
        <dbReference type="ARBA" id="ARBA00004127"/>
    </source>
</evidence>
<comment type="caution">
    <text evidence="10">Lacks conserved residue(s) required for the propagation of feature annotation.</text>
</comment>
<protein>
    <recommendedName>
        <fullName evidence="10">Vacuolar calcium ion transporter</fullName>
    </recommendedName>
</protein>
<reference evidence="12 13" key="1">
    <citation type="journal article" date="2020" name="Microbiol. Resour. Announc.">
        <title>Draft Genome Sequence of a Cladosporium Species Isolated from the Mesophotic Ascidian Didemnum maculosum.</title>
        <authorList>
            <person name="Gioti A."/>
            <person name="Siaperas R."/>
            <person name="Nikolaivits E."/>
            <person name="Le Goff G."/>
            <person name="Ouazzani J."/>
            <person name="Kotoulas G."/>
            <person name="Topakas E."/>
        </authorList>
    </citation>
    <scope>NUCLEOTIDE SEQUENCE [LARGE SCALE GENOMIC DNA]</scope>
    <source>
        <strain evidence="12 13">TM138-S3</strain>
    </source>
</reference>
<dbReference type="Pfam" id="PF01699">
    <property type="entry name" value="Na_Ca_ex"/>
    <property type="match status" value="2"/>
</dbReference>
<dbReference type="Proteomes" id="UP000803884">
    <property type="component" value="Unassembled WGS sequence"/>
</dbReference>
<dbReference type="GeneID" id="96001920"/>
<sequence length="483" mass="54204">MANPSDSLRLWPKPDSHSGLSGIQYHYETRWVECRELPRVHEDYDVELQDTSGGSDTSRLNNDYHHNEYDAHVKTSKAFIRPWTFLSICWKSSSRGSMMTNSLWPFTIAAIVLHYYFDEHQLWIFVTAYIGMVPAANLVGFSGHQLARKLNPTLGILVETAIGSCVELILLCVLIIQPGNMSIRVIRAVILGSILANLLLCLGLCFFVGGIFYPNQSFHVAISEVACNLMLVAGMGLIIPSVFYNSLSLSSTRSINYLDERALRLSRVVAVVLLAAFFAYLWFQTRSHSGIYQDLLQTEDTPEERRRNKHKAQLTLVESILAVMAGITFVSFMAVFLVQQIEYIVIDRHLSEEFKGLILVPVVEKISEHLTAMHKAHQNQMNYALAQVLGSSIQTALLNTPLIVLIGWALDKNMSLNFEIFDAAMLLLAIIVVGSFLRDEKSDYLEGMLSVFVYLLIAVGAYYYPNPESGESGHREGAHSSDR</sequence>
<feature type="transmembrane region" description="Helical" evidence="10">
    <location>
        <begin position="123"/>
        <end position="142"/>
    </location>
</feature>
<comment type="caution">
    <text evidence="12">The sequence shown here is derived from an EMBL/GenBank/DDBJ whole genome shotgun (WGS) entry which is preliminary data.</text>
</comment>
<evidence type="ECO:0000313" key="13">
    <source>
        <dbReference type="Proteomes" id="UP000803884"/>
    </source>
</evidence>
<dbReference type="NCBIfam" id="TIGR00378">
    <property type="entry name" value="cax"/>
    <property type="match status" value="1"/>
</dbReference>
<dbReference type="InterPro" id="IPR004837">
    <property type="entry name" value="NaCa_Exmemb"/>
</dbReference>
<evidence type="ECO:0000256" key="2">
    <source>
        <dbReference type="ARBA" id="ARBA00008170"/>
    </source>
</evidence>
<organism evidence="12 13">
    <name type="scientific">Cladosporium halotolerans</name>
    <dbReference type="NCBI Taxonomy" id="1052096"/>
    <lineage>
        <taxon>Eukaryota</taxon>
        <taxon>Fungi</taxon>
        <taxon>Dikarya</taxon>
        <taxon>Ascomycota</taxon>
        <taxon>Pezizomycotina</taxon>
        <taxon>Dothideomycetes</taxon>
        <taxon>Dothideomycetidae</taxon>
        <taxon>Cladosporiales</taxon>
        <taxon>Cladosporiaceae</taxon>
        <taxon>Cladosporium</taxon>
    </lineage>
</organism>
<comment type="subcellular location">
    <subcellularLocation>
        <location evidence="1">Endomembrane system</location>
        <topology evidence="1">Multi-pass membrane protein</topology>
    </subcellularLocation>
    <subcellularLocation>
        <location evidence="10">Vacuole membrane</location>
    </subcellularLocation>
</comment>
<feature type="transmembrane region" description="Helical" evidence="10">
    <location>
        <begin position="188"/>
        <end position="213"/>
    </location>
</feature>
<evidence type="ECO:0000256" key="10">
    <source>
        <dbReference type="RuleBase" id="RU365028"/>
    </source>
</evidence>
<keyword evidence="13" id="KW-1185">Reference proteome</keyword>
<dbReference type="InterPro" id="IPR044880">
    <property type="entry name" value="NCX_ion-bd_dom_sf"/>
</dbReference>
<dbReference type="InterPro" id="IPR004713">
    <property type="entry name" value="CaH_exchang"/>
</dbReference>
<keyword evidence="9 10" id="KW-0472">Membrane</keyword>
<dbReference type="EMBL" id="JAAQHG020000001">
    <property type="protein sequence ID" value="KAL1591090.1"/>
    <property type="molecule type" value="Genomic_DNA"/>
</dbReference>
<name>A0AB34L271_9PEZI</name>
<dbReference type="Gene3D" id="1.20.1420.30">
    <property type="entry name" value="NCX, central ion-binding region"/>
    <property type="match status" value="1"/>
</dbReference>
<keyword evidence="10" id="KW-0926">Vacuole</keyword>
<comment type="function">
    <text evidence="10">Has a role in promoting intracellular calcium ion sequestration via the exchange of calcium ions for hydrogen ions across the vacuolar membrane. Involved also in manganese ion homeostasis via its uptake into the vacuole.</text>
</comment>
<accession>A0AB34L271</accession>
<keyword evidence="5 10" id="KW-0812">Transmembrane</keyword>
<evidence type="ECO:0000313" key="12">
    <source>
        <dbReference type="EMBL" id="KAL1591090.1"/>
    </source>
</evidence>